<dbReference type="PANTHER" id="PTHR33478">
    <property type="entry name" value="EXTRACELLULAR METALLOPROTEINASE MEP"/>
    <property type="match status" value="1"/>
</dbReference>
<sequence>MHVSAILTVLGSAALSRAHPTRQPSVHLSRRGVVDLDAFRLPLTANYTTSEETLAKRDLISVGSDDPVEVATAHAKKANPGLTFRLVDDHYTGSNGISHVRFKQTVHGIDIDNADFNVNVDGDGKVFSFGGNFYTGDIPDQPPIQKRDDTEGALDAVKSVTSTLGLGVDLSDAVAAVVNDDDSADYVVSGADGVQKDPKATVVYFVKSDGTLSLSWRVETDTGDNWLQSYIDKDSQEIHGVVDWVSDATYQVYPWGLGSPDDGGRTVVTDPWDKVTSEFTWIGDGKSTYTTTRGNNAIAQSNPSGGSSYLNNPRPSSSSLKFEYPFDLKATNPTSYVDASTAQLFYTSNRYHDVLYALGFTEAAGNFEVNNNGQGGKGNDFVILNTQDGSGTNNANFATPPDGSMPRMRMYIWDYTTPKRDSSFDSGVVIHEYTHGLSNRLTGGPANSNCLNALESGGMGEGWGDAMAIAINLAPSATRNTDYPMGSWVTGDPKGIRSYLYSTSLTTNPHTYADLDSLSGVHAIGTVWATMIYELLWNLIDKHGKSDAGMPQFNGKVPTDGKQPCNPSFIQARDAIIDADKALTGGSNACEIWKAFAKRGLGEGATRTTRRVNSTKVPSGVC</sequence>
<name>A0AAE8MW89_9PEZI</name>
<organism evidence="16 17">
    <name type="scientific">Cephalotrichum gorgonifer</name>
    <dbReference type="NCBI Taxonomy" id="2041049"/>
    <lineage>
        <taxon>Eukaryota</taxon>
        <taxon>Fungi</taxon>
        <taxon>Dikarya</taxon>
        <taxon>Ascomycota</taxon>
        <taxon>Pezizomycotina</taxon>
        <taxon>Sordariomycetes</taxon>
        <taxon>Hypocreomycetidae</taxon>
        <taxon>Microascales</taxon>
        <taxon>Microascaceae</taxon>
        <taxon>Cephalotrichum</taxon>
    </lineage>
</organism>
<keyword evidence="17" id="KW-1185">Reference proteome</keyword>
<dbReference type="Gene3D" id="1.10.390.10">
    <property type="entry name" value="Neutral Protease Domain 2"/>
    <property type="match status" value="1"/>
</dbReference>
<keyword evidence="8 12" id="KW-0862">Zinc</keyword>
<dbReference type="CDD" id="cd09596">
    <property type="entry name" value="M36"/>
    <property type="match status" value="1"/>
</dbReference>
<evidence type="ECO:0000313" key="16">
    <source>
        <dbReference type="EMBL" id="SPO01672.1"/>
    </source>
</evidence>
<keyword evidence="5 12" id="KW-0479">Metal-binding</keyword>
<feature type="binding site" evidence="12">
    <location>
        <position position="435"/>
    </location>
    <ligand>
        <name>Zn(2+)</name>
        <dbReference type="ChEBI" id="CHEBI:29105"/>
        <note>catalytic</note>
    </ligand>
</feature>
<keyword evidence="3 13" id="KW-0964">Secreted</keyword>
<feature type="chain" id="PRO_5041766492" description="Extracellular metalloproteinase" evidence="13">
    <location>
        <begin position="19"/>
        <end position="622"/>
    </location>
</feature>
<dbReference type="InterPro" id="IPR027268">
    <property type="entry name" value="Peptidase_M4/M1_CTD_sf"/>
</dbReference>
<accession>A0AAE8MW89</accession>
<keyword evidence="9 13" id="KW-0482">Metalloprotease</keyword>
<dbReference type="Gene3D" id="3.10.170.10">
    <property type="match status" value="1"/>
</dbReference>
<dbReference type="PANTHER" id="PTHR33478:SF1">
    <property type="entry name" value="EXTRACELLULAR METALLOPROTEINASE MEP"/>
    <property type="match status" value="1"/>
</dbReference>
<feature type="domain" description="FTP" evidence="15">
    <location>
        <begin position="83"/>
        <end position="133"/>
    </location>
</feature>
<proteinExistence type="inferred from homology"/>
<evidence type="ECO:0000259" key="15">
    <source>
        <dbReference type="Pfam" id="PF07504"/>
    </source>
</evidence>
<evidence type="ECO:0000313" key="17">
    <source>
        <dbReference type="Proteomes" id="UP001187682"/>
    </source>
</evidence>
<dbReference type="PROSITE" id="PS00435">
    <property type="entry name" value="PEROXIDASE_1"/>
    <property type="match status" value="1"/>
</dbReference>
<comment type="cofactor">
    <cofactor evidence="12">
        <name>Zn(2+)</name>
        <dbReference type="ChEBI" id="CHEBI:29105"/>
    </cofactor>
    <text evidence="12">Binds 1 zinc ion per subunit.</text>
</comment>
<dbReference type="InterPro" id="IPR050371">
    <property type="entry name" value="Fungal_virulence_M36"/>
</dbReference>
<dbReference type="Pfam" id="PF02128">
    <property type="entry name" value="Peptidase_M36"/>
    <property type="match status" value="1"/>
</dbReference>
<dbReference type="GO" id="GO:0006508">
    <property type="term" value="P:proteolysis"/>
    <property type="evidence" value="ECO:0007669"/>
    <property type="project" value="UniProtKB-KW"/>
</dbReference>
<evidence type="ECO:0000256" key="2">
    <source>
        <dbReference type="ARBA" id="ARBA00006006"/>
    </source>
</evidence>
<evidence type="ECO:0000256" key="10">
    <source>
        <dbReference type="ARBA" id="ARBA00023145"/>
    </source>
</evidence>
<dbReference type="GO" id="GO:0008270">
    <property type="term" value="F:zinc ion binding"/>
    <property type="evidence" value="ECO:0007669"/>
    <property type="project" value="InterPro"/>
</dbReference>
<evidence type="ECO:0000256" key="11">
    <source>
        <dbReference type="PIRSR" id="PIRSR601842-1"/>
    </source>
</evidence>
<dbReference type="InterPro" id="IPR011096">
    <property type="entry name" value="FTP_domain"/>
</dbReference>
<dbReference type="Gene3D" id="3.10.450.490">
    <property type="match status" value="1"/>
</dbReference>
<gene>
    <name evidence="16" type="ORF">DNG_04345</name>
</gene>
<dbReference type="InterPro" id="IPR019793">
    <property type="entry name" value="Peroxidases_heam-ligand_BS"/>
</dbReference>
<dbReference type="GO" id="GO:0004222">
    <property type="term" value="F:metalloendopeptidase activity"/>
    <property type="evidence" value="ECO:0007669"/>
    <property type="project" value="InterPro"/>
</dbReference>
<dbReference type="PRINTS" id="PR00999">
    <property type="entry name" value="FUNGALYSIN"/>
</dbReference>
<evidence type="ECO:0000256" key="1">
    <source>
        <dbReference type="ARBA" id="ARBA00004613"/>
    </source>
</evidence>
<feature type="binding site" evidence="12">
    <location>
        <position position="247"/>
    </location>
    <ligand>
        <name>Zn(2+)</name>
        <dbReference type="ChEBI" id="CHEBI:29105"/>
        <note>catalytic</note>
    </ligand>
</feature>
<evidence type="ECO:0000256" key="6">
    <source>
        <dbReference type="ARBA" id="ARBA00022729"/>
    </source>
</evidence>
<feature type="region of interest" description="Disordered" evidence="14">
    <location>
        <begin position="292"/>
        <end position="314"/>
    </location>
</feature>
<dbReference type="AlphaFoldDB" id="A0AAE8MW89"/>
<protein>
    <recommendedName>
        <fullName evidence="13">Extracellular metalloproteinase</fullName>
        <ecNumber evidence="13">3.4.24.-</ecNumber>
    </recommendedName>
    <alternativeName>
        <fullName evidence="13">Fungalysin</fullName>
    </alternativeName>
</protein>
<comment type="similarity">
    <text evidence="2 13">Belongs to the peptidase M36 family.</text>
</comment>
<dbReference type="InterPro" id="IPR001842">
    <property type="entry name" value="Peptidase_M36"/>
</dbReference>
<comment type="caution">
    <text evidence="16">The sequence shown here is derived from an EMBL/GenBank/DDBJ whole genome shotgun (WGS) entry which is preliminary data.</text>
</comment>
<evidence type="ECO:0000256" key="5">
    <source>
        <dbReference type="ARBA" id="ARBA00022723"/>
    </source>
</evidence>
<dbReference type="EC" id="3.4.24.-" evidence="13"/>
<feature type="binding site" evidence="12">
    <location>
        <position position="431"/>
    </location>
    <ligand>
        <name>Zn(2+)</name>
        <dbReference type="ChEBI" id="CHEBI:29105"/>
        <note>catalytic</note>
    </ligand>
</feature>
<dbReference type="Pfam" id="PF07504">
    <property type="entry name" value="FTP"/>
    <property type="match status" value="1"/>
</dbReference>
<evidence type="ECO:0000256" key="12">
    <source>
        <dbReference type="PIRSR" id="PIRSR601842-2"/>
    </source>
</evidence>
<keyword evidence="7 13" id="KW-0378">Hydrolase</keyword>
<dbReference type="SUPFAM" id="SSF55486">
    <property type="entry name" value="Metalloproteases ('zincins'), catalytic domain"/>
    <property type="match status" value="1"/>
</dbReference>
<comment type="subcellular location">
    <subcellularLocation>
        <location evidence="1 13">Secreted</location>
    </subcellularLocation>
</comment>
<keyword evidence="10 13" id="KW-0865">Zymogen</keyword>
<reference evidence="16" key="1">
    <citation type="submission" date="2018-03" db="EMBL/GenBank/DDBJ databases">
        <authorList>
            <person name="Guldener U."/>
        </authorList>
    </citation>
    <scope>NUCLEOTIDE SEQUENCE</scope>
</reference>
<dbReference type="GO" id="GO:0005576">
    <property type="term" value="C:extracellular region"/>
    <property type="evidence" value="ECO:0007669"/>
    <property type="project" value="UniProtKB-SubCell"/>
</dbReference>
<evidence type="ECO:0000256" key="3">
    <source>
        <dbReference type="ARBA" id="ARBA00022525"/>
    </source>
</evidence>
<evidence type="ECO:0000256" key="14">
    <source>
        <dbReference type="SAM" id="MobiDB-lite"/>
    </source>
</evidence>
<evidence type="ECO:0000256" key="4">
    <source>
        <dbReference type="ARBA" id="ARBA00022670"/>
    </source>
</evidence>
<evidence type="ECO:0000256" key="7">
    <source>
        <dbReference type="ARBA" id="ARBA00022801"/>
    </source>
</evidence>
<keyword evidence="6 13" id="KW-0732">Signal</keyword>
<keyword evidence="4 13" id="KW-0645">Protease</keyword>
<evidence type="ECO:0000256" key="8">
    <source>
        <dbReference type="ARBA" id="ARBA00022833"/>
    </source>
</evidence>
<dbReference type="Proteomes" id="UP001187682">
    <property type="component" value="Unassembled WGS sequence"/>
</dbReference>
<feature type="active site" evidence="11">
    <location>
        <position position="432"/>
    </location>
</feature>
<dbReference type="EMBL" id="ONZQ02000005">
    <property type="protein sequence ID" value="SPO01672.1"/>
    <property type="molecule type" value="Genomic_DNA"/>
</dbReference>
<feature type="signal peptide" evidence="13">
    <location>
        <begin position="1"/>
        <end position="18"/>
    </location>
</feature>
<feature type="binding site" evidence="12">
    <location>
        <position position="461"/>
    </location>
    <ligand>
        <name>Zn(2+)</name>
        <dbReference type="ChEBI" id="CHEBI:29105"/>
        <note>catalytic</note>
    </ligand>
</feature>
<evidence type="ECO:0000256" key="9">
    <source>
        <dbReference type="ARBA" id="ARBA00023049"/>
    </source>
</evidence>
<evidence type="ECO:0000256" key="13">
    <source>
        <dbReference type="RuleBase" id="RU364017"/>
    </source>
</evidence>